<dbReference type="AlphaFoldDB" id="A0A1F8AAX1"/>
<organism evidence="2 3">
    <name type="scientific">Aspergillus bombycis</name>
    <dbReference type="NCBI Taxonomy" id="109264"/>
    <lineage>
        <taxon>Eukaryota</taxon>
        <taxon>Fungi</taxon>
        <taxon>Dikarya</taxon>
        <taxon>Ascomycota</taxon>
        <taxon>Pezizomycotina</taxon>
        <taxon>Eurotiomycetes</taxon>
        <taxon>Eurotiomycetidae</taxon>
        <taxon>Eurotiales</taxon>
        <taxon>Aspergillaceae</taxon>
        <taxon>Aspergillus</taxon>
    </lineage>
</organism>
<feature type="region of interest" description="Disordered" evidence="1">
    <location>
        <begin position="596"/>
        <end position="664"/>
    </location>
</feature>
<gene>
    <name evidence="2" type="ORF">ABOM_002975</name>
</gene>
<feature type="compositionally biased region" description="Polar residues" evidence="1">
    <location>
        <begin position="125"/>
        <end position="134"/>
    </location>
</feature>
<evidence type="ECO:0000313" key="2">
    <source>
        <dbReference type="EMBL" id="OGM48801.1"/>
    </source>
</evidence>
<reference evidence="2 3" key="1">
    <citation type="journal article" date="2016" name="Genome Biol. Evol.">
        <title>Draft genome sequence of an aflatoxigenic Aspergillus species, A. bombycis.</title>
        <authorList>
            <person name="Moore G.G."/>
            <person name="Mack B.M."/>
            <person name="Beltz S.B."/>
            <person name="Gilbert M.K."/>
        </authorList>
    </citation>
    <scope>NUCLEOTIDE SEQUENCE [LARGE SCALE GENOMIC DNA]</scope>
    <source>
        <strain evidence="3">NRRL 26010</strain>
    </source>
</reference>
<feature type="compositionally biased region" description="Low complexity" evidence="1">
    <location>
        <begin position="67"/>
        <end position="93"/>
    </location>
</feature>
<feature type="compositionally biased region" description="Basic and acidic residues" evidence="1">
    <location>
        <begin position="313"/>
        <end position="323"/>
    </location>
</feature>
<feature type="region of interest" description="Disordered" evidence="1">
    <location>
        <begin position="372"/>
        <end position="410"/>
    </location>
</feature>
<protein>
    <submittedName>
        <fullName evidence="2">Uncharacterized protein</fullName>
    </submittedName>
</protein>
<name>A0A1F8AAX1_9EURO</name>
<feature type="region of interest" description="Disordered" evidence="1">
    <location>
        <begin position="313"/>
        <end position="357"/>
    </location>
</feature>
<evidence type="ECO:0000256" key="1">
    <source>
        <dbReference type="SAM" id="MobiDB-lite"/>
    </source>
</evidence>
<sequence length="779" mass="86125">MAVINQKTTPPVPPAHHAPVQQPVNPALYPAVYQGLPAGLYHPSAYPGAYPFAHSAPRQASYPTPHPGSHSAAHQASHPAPHPAGHPGVHPAGHPGGHPGVHHGGHHGGHQVGHHGGQQEGYSGASRTTHTATPRSIDPAKVAEAMARLNVNTERAASGNRQKAPDSTSAKESTAAKVTDSRPYFYIGYTFFKKDATPGHKPTWSQVEKSQMHLTQAELIGMVQKRAKKLPGVQQYQSLSKAKRTHVDQLINELKKEDSHLEWTCAYVKEEERQMKGKNNKRGDYETVSMDVVIMGKPITSSRPKVAQVEFDLPSKSKERVEPNAENPVAVDEPRPLDPEIRNAPQWTRPNMGHAQQPPMVQVHNIPRQLNPEFTQQAPPPPPPPPQPQAQQAGGRPLVNHGHLPQGVPAHFSLGVHPQAAMPHVARAAPEKGPAIDVLKEQARGVASAGAQPHMPQVARVVPEKGPTVEVLKEHVRGVPVGAGTHPQVAMPHTTRTAPENGPAIEVLKEHVRGVPNAGAQHAGINNVYSPAGVPVTNNHPRREHSHPYESRSFENVTQGGSVKPPNLAEPEIELAPDSSSIGDDDSEIFDFEDVSSVTDDSEHEGETRKEAQPWRGSLFRRHSSTSRRPGPSRYRSHYRKQPSGSSDNRHGRTKYPSDYVDVIPADSRDSDKQLWRVHSREVARQTRDRPKIIHAPVSSEDLDAPEFDERYRGLRARNDIRTRILDDREARLERREKQLDHRTRMLDVLDERLDDALRRRMSLRDAGPYYSRQYYENY</sequence>
<feature type="compositionally biased region" description="Basic residues" evidence="1">
    <location>
        <begin position="100"/>
        <end position="113"/>
    </location>
</feature>
<accession>A0A1F8AAX1</accession>
<keyword evidence="3" id="KW-1185">Reference proteome</keyword>
<dbReference type="GeneID" id="34446365"/>
<feature type="region of interest" description="Disordered" evidence="1">
    <location>
        <begin position="153"/>
        <end position="176"/>
    </location>
</feature>
<feature type="region of interest" description="Disordered" evidence="1">
    <location>
        <begin position="57"/>
        <end position="141"/>
    </location>
</feature>
<feature type="compositionally biased region" description="Basic and acidic residues" evidence="1">
    <location>
        <begin position="332"/>
        <end position="341"/>
    </location>
</feature>
<feature type="region of interest" description="Disordered" evidence="1">
    <location>
        <begin position="522"/>
        <end position="569"/>
    </location>
</feature>
<feature type="compositionally biased region" description="Pro residues" evidence="1">
    <location>
        <begin position="378"/>
        <end position="388"/>
    </location>
</feature>
<dbReference type="Proteomes" id="UP000179179">
    <property type="component" value="Unassembled WGS sequence"/>
</dbReference>
<dbReference type="OrthoDB" id="5401486at2759"/>
<dbReference type="RefSeq" id="XP_022392518.1">
    <property type="nucleotide sequence ID" value="XM_022530105.1"/>
</dbReference>
<feature type="compositionally biased region" description="Polar residues" evidence="1">
    <location>
        <begin position="153"/>
        <end position="172"/>
    </location>
</feature>
<evidence type="ECO:0000313" key="3">
    <source>
        <dbReference type="Proteomes" id="UP000179179"/>
    </source>
</evidence>
<comment type="caution">
    <text evidence="2">The sequence shown here is derived from an EMBL/GenBank/DDBJ whole genome shotgun (WGS) entry which is preliminary data.</text>
</comment>
<proteinExistence type="predicted"/>
<dbReference type="EMBL" id="LYCR01000013">
    <property type="protein sequence ID" value="OGM48801.1"/>
    <property type="molecule type" value="Genomic_DNA"/>
</dbReference>